<dbReference type="RefSeq" id="XP_037279498.1">
    <property type="nucleotide sequence ID" value="XM_037423601.1"/>
</dbReference>
<dbReference type="KEGG" id="rmp:119186163"/>
<dbReference type="RefSeq" id="XP_037285164.1">
    <property type="nucleotide sequence ID" value="XM_037429267.1"/>
</dbReference>
<dbReference type="VEuPathDB" id="VectorBase:LOC119186163"/>
<dbReference type="KEGG" id="rmp:119163627"/>
<dbReference type="VEuPathDB" id="VectorBase:LOC119178109"/>
<dbReference type="VEuPathDB" id="VectorBase:LOC119174264"/>
<dbReference type="KEGG" id="rmp:119161680"/>
<dbReference type="RefSeq" id="XP_037280142.1">
    <property type="nucleotide sequence ID" value="XM_037424245.1"/>
</dbReference>
<dbReference type="RefSeq" id="XP_037289454.1">
    <property type="nucleotide sequence ID" value="XM_037433557.1"/>
</dbReference>
<dbReference type="RefSeq" id="XP_037280997.1">
    <property type="nucleotide sequence ID" value="XM_037425100.1"/>
</dbReference>
<dbReference type="VEuPathDB" id="VectorBase:LOC119159827"/>
<dbReference type="AlphaFoldDB" id="A0A6G5ABH0"/>
<dbReference type="VEuPathDB" id="VectorBase:LOC119172484"/>
<dbReference type="RefSeq" id="XP_037268563.1">
    <property type="nucleotide sequence ID" value="XM_037412666.1"/>
</dbReference>
<dbReference type="KEGG" id="rmp:119169212"/>
<dbReference type="RefSeq" id="XP_037289387.1">
    <property type="nucleotide sequence ID" value="XM_037433490.1"/>
</dbReference>
<dbReference type="RefSeq" id="XP_037268768.1">
    <property type="nucleotide sequence ID" value="XM_037412871.1"/>
</dbReference>
<accession>A0A6G5ABH0</accession>
<dbReference type="VEuPathDB" id="VectorBase:LOC119183137"/>
<dbReference type="KEGG" id="rmp:119183020"/>
<dbReference type="KEGG" id="rmp:119178109"/>
<dbReference type="RefSeq" id="XP_037290782.1">
    <property type="nucleotide sequence ID" value="XM_037434885.2"/>
</dbReference>
<sequence length="286" mass="32393">MQVGEPYVVFSKRSGNYFLVQLPSPHCCMVIIAECVHVIRALLILAGDVETNPGPSNISENLLAELRKLSTGQTQLIAEVQGLKSQLGNTDKTIGELNKRLSDLESHYQSLVPLRKEIEVLRVNTEQTSCRIFALEARIDDAENRSRRNNLIFYGIPDPSASETFSESERLVMNLCRDNLQVHLEPRDIERAHRLGRHSPERSRPIIVKIALHKTKTAILSNGRKLKGTSYGIGEDFSRSVQNARKQLIAFARSNNKPFSMHFKTLHMNQKRYIFDAESNTVKELS</sequence>
<dbReference type="RefSeq" id="XP_037280143.1">
    <property type="nucleotide sequence ID" value="XM_037424246.1"/>
</dbReference>
<dbReference type="KEGG" id="rmp:119173416"/>
<dbReference type="InterPro" id="IPR004244">
    <property type="entry name" value="Transposase_22"/>
</dbReference>
<dbReference type="RefSeq" id="XP_037270125.1">
    <property type="nucleotide sequence ID" value="XM_037414228.1"/>
</dbReference>
<dbReference type="VEuPathDB" id="VectorBase:LOC119182879"/>
<dbReference type="KEGG" id="rmp:119163543"/>
<dbReference type="VEuPathDB" id="VectorBase:LOC119173416"/>
<dbReference type="RefSeq" id="XP_037271455.1">
    <property type="nucleotide sequence ID" value="XM_037415558.1"/>
</dbReference>
<evidence type="ECO:0000313" key="1">
    <source>
        <dbReference type="EMBL" id="NIE47510.1"/>
    </source>
</evidence>
<dbReference type="KEGG" id="rmp:119172484"/>
<dbReference type="RefSeq" id="XP_037289655.1">
    <property type="nucleotide sequence ID" value="XM_037433758.1"/>
</dbReference>
<dbReference type="PANTHER" id="PTHR11505">
    <property type="entry name" value="L1 TRANSPOSABLE ELEMENT-RELATED"/>
    <property type="match status" value="1"/>
</dbReference>
<dbReference type="Gene3D" id="3.30.70.1820">
    <property type="entry name" value="L1 transposable element, RRM domain"/>
    <property type="match status" value="1"/>
</dbReference>
<dbReference type="VEuPathDB" id="VectorBase:LOC119163627"/>
<dbReference type="VEuPathDB" id="VectorBase:LOC119161680"/>
<dbReference type="VEuPathDB" id="VectorBase:LOC119183667"/>
<name>A0A6G5ABH0_RHIMP</name>
<dbReference type="KEGG" id="rmp:119184260"/>
<dbReference type="KEGG" id="rmp:119182879"/>
<dbReference type="EMBL" id="GIKN01005237">
    <property type="protein sequence ID" value="NIE47510.1"/>
    <property type="molecule type" value="Transcribed_RNA"/>
</dbReference>
<reference evidence="1" key="1">
    <citation type="submission" date="2020-03" db="EMBL/GenBank/DDBJ databases">
        <title>A transcriptome and proteome of the tick Rhipicephalus microplus shaped by the genetic composition of its hosts and developmental stage.</title>
        <authorList>
            <person name="Garcia G.R."/>
            <person name="Ribeiro J.M.C."/>
            <person name="Maruyama S.R."/>
            <person name="Gardinasse L.G."/>
            <person name="Nelson K."/>
            <person name="Ferreira B.R."/>
            <person name="Andrade T.G."/>
            <person name="Santos I.K.F.M."/>
        </authorList>
    </citation>
    <scope>NUCLEOTIDE SEQUENCE</scope>
    <source>
        <strain evidence="1">NSGR</strain>
        <tissue evidence="1">Salivary glands</tissue>
    </source>
</reference>
<dbReference type="VEuPathDB" id="VectorBase:LOC119173417"/>
<dbReference type="VEuPathDB" id="VectorBase:LOC119163543"/>
<dbReference type="KEGG" id="rmp:119159827"/>
<dbReference type="RefSeq" id="XP_037276220.1">
    <property type="nucleotide sequence ID" value="XM_037420323.1"/>
</dbReference>
<protein>
    <submittedName>
        <fullName evidence="1">Uncharacterized protein</fullName>
    </submittedName>
</protein>
<dbReference type="RefSeq" id="XP_037289485.1">
    <property type="nucleotide sequence ID" value="XM_037433588.1"/>
</dbReference>
<dbReference type="KEGG" id="rmp:119183667"/>
<dbReference type="KEGG" id="rmp:119183137"/>
<dbReference type="OrthoDB" id="6504702at2759"/>
<dbReference type="RefSeq" id="XP_037271563.1">
    <property type="nucleotide sequence ID" value="XM_037415666.1"/>
</dbReference>
<dbReference type="GeneID" id="119186163"/>
<dbReference type="VEuPathDB" id="VectorBase:LOC119184260"/>
<dbReference type="VEuPathDB" id="VectorBase:LOC119183020"/>
<dbReference type="KEGG" id="rmp:119160165"/>
<organism evidence="1">
    <name type="scientific">Rhipicephalus microplus</name>
    <name type="common">Cattle tick</name>
    <name type="synonym">Boophilus microplus</name>
    <dbReference type="NCBI Taxonomy" id="6941"/>
    <lineage>
        <taxon>Eukaryota</taxon>
        <taxon>Metazoa</taxon>
        <taxon>Ecdysozoa</taxon>
        <taxon>Arthropoda</taxon>
        <taxon>Chelicerata</taxon>
        <taxon>Arachnida</taxon>
        <taxon>Acari</taxon>
        <taxon>Parasitiformes</taxon>
        <taxon>Ixodida</taxon>
        <taxon>Ixodoidea</taxon>
        <taxon>Ixodidae</taxon>
        <taxon>Rhipicephalinae</taxon>
        <taxon>Rhipicephalus</taxon>
        <taxon>Boophilus</taxon>
    </lineage>
</organism>
<proteinExistence type="predicted"/>
<dbReference type="KEGG" id="rmp:119174264"/>
<dbReference type="VEuPathDB" id="VectorBase:LOC119169212"/>
<dbReference type="RefSeq" id="XP_037289805.1">
    <property type="nucleotide sequence ID" value="XM_037433908.1"/>
</dbReference>
<dbReference type="VEuPathDB" id="VectorBase:LOC119160165"/>
<dbReference type="KEGG" id="rmp:119173417"/>